<dbReference type="InterPro" id="IPR020807">
    <property type="entry name" value="PKS_DH"/>
</dbReference>
<proteinExistence type="predicted"/>
<evidence type="ECO:0000313" key="13">
    <source>
        <dbReference type="Proteomes" id="UP000078237"/>
    </source>
</evidence>
<comment type="caution">
    <text evidence="12">The sequence shown here is derived from an EMBL/GenBank/DDBJ whole genome shotgun (WGS) entry which is preliminary data.</text>
</comment>
<dbReference type="InterPro" id="IPR020841">
    <property type="entry name" value="PKS_Beta-ketoAc_synthase_dom"/>
</dbReference>
<dbReference type="GO" id="GO:0004315">
    <property type="term" value="F:3-oxoacyl-[acyl-carrier-protein] synthase activity"/>
    <property type="evidence" value="ECO:0007669"/>
    <property type="project" value="InterPro"/>
</dbReference>
<evidence type="ECO:0000256" key="4">
    <source>
        <dbReference type="ARBA" id="ARBA00022603"/>
    </source>
</evidence>
<dbReference type="GO" id="GO:0006633">
    <property type="term" value="P:fatty acid biosynthetic process"/>
    <property type="evidence" value="ECO:0007669"/>
    <property type="project" value="InterPro"/>
</dbReference>
<dbReference type="InterPro" id="IPR016039">
    <property type="entry name" value="Thiolase-like"/>
</dbReference>
<dbReference type="Pfam" id="PF00109">
    <property type="entry name" value="ketoacyl-synt"/>
    <property type="match status" value="1"/>
</dbReference>
<dbReference type="SMART" id="SM00825">
    <property type="entry name" value="PKS_KS"/>
    <property type="match status" value="1"/>
</dbReference>
<keyword evidence="2" id="KW-0596">Phosphopantetheine</keyword>
<feature type="domain" description="Carrier" evidence="9">
    <location>
        <begin position="1699"/>
        <end position="1778"/>
    </location>
</feature>
<gene>
    <name evidence="12" type="ORF">MMYC01_203698</name>
</gene>
<dbReference type="Proteomes" id="UP000078237">
    <property type="component" value="Unassembled WGS sequence"/>
</dbReference>
<dbReference type="InterPro" id="IPR029058">
    <property type="entry name" value="AB_hydrolase_fold"/>
</dbReference>
<dbReference type="CDD" id="cd02440">
    <property type="entry name" value="AdoMet_MTases"/>
    <property type="match status" value="1"/>
</dbReference>
<dbReference type="InterPro" id="IPR014043">
    <property type="entry name" value="Acyl_transferase_dom"/>
</dbReference>
<dbReference type="VEuPathDB" id="FungiDB:MMYC01_203698"/>
<dbReference type="STRING" id="100816.A0A175W6F9"/>
<dbReference type="InterPro" id="IPR049900">
    <property type="entry name" value="PKS_mFAS_DH"/>
</dbReference>
<feature type="active site" description="Proton donor; for dehydratase activity" evidence="7">
    <location>
        <position position="1557"/>
    </location>
</feature>
<dbReference type="Pfam" id="PF18558">
    <property type="entry name" value="HTH_51"/>
    <property type="match status" value="1"/>
</dbReference>
<comment type="pathway">
    <text evidence="1">Secondary metabolite biosynthesis; terpenoid biosynthesis.</text>
</comment>
<dbReference type="Gene3D" id="3.40.50.1820">
    <property type="entry name" value="alpha/beta hydrolase"/>
    <property type="match status" value="1"/>
</dbReference>
<dbReference type="Gene3D" id="3.40.50.150">
    <property type="entry name" value="Vaccinia Virus protein VP39"/>
    <property type="match status" value="1"/>
</dbReference>
<dbReference type="InterPro" id="IPR014031">
    <property type="entry name" value="Ketoacyl_synth_C"/>
</dbReference>
<dbReference type="Pfam" id="PF02801">
    <property type="entry name" value="Ketoacyl-synt_C"/>
    <property type="match status" value="1"/>
</dbReference>
<dbReference type="GO" id="GO:0044550">
    <property type="term" value="P:secondary metabolite biosynthetic process"/>
    <property type="evidence" value="ECO:0007669"/>
    <property type="project" value="TreeGrafter"/>
</dbReference>
<dbReference type="GO" id="GO:0031177">
    <property type="term" value="F:phosphopantetheine binding"/>
    <property type="evidence" value="ECO:0007669"/>
    <property type="project" value="InterPro"/>
</dbReference>
<dbReference type="Gene3D" id="3.30.70.3290">
    <property type="match status" value="1"/>
</dbReference>
<dbReference type="InterPro" id="IPR050091">
    <property type="entry name" value="PKS_NRPS_Biosynth_Enz"/>
</dbReference>
<dbReference type="InterPro" id="IPR001227">
    <property type="entry name" value="Ac_transferase_dom_sf"/>
</dbReference>
<dbReference type="SMART" id="SM00823">
    <property type="entry name" value="PKS_PP"/>
    <property type="match status" value="2"/>
</dbReference>
<dbReference type="SUPFAM" id="SSF47336">
    <property type="entry name" value="ACP-like"/>
    <property type="match status" value="2"/>
</dbReference>
<dbReference type="Gene3D" id="3.40.366.10">
    <property type="entry name" value="Malonyl-Coenzyme A Acyl Carrier Protein, domain 2"/>
    <property type="match status" value="2"/>
</dbReference>
<dbReference type="AlphaFoldDB" id="A0A175W6F9"/>
<keyword evidence="3" id="KW-0597">Phosphoprotein</keyword>
<name>A0A175W6F9_9PEZI</name>
<evidence type="ECO:0000256" key="6">
    <source>
        <dbReference type="ARBA" id="ARBA00023268"/>
    </source>
</evidence>
<dbReference type="InterPro" id="IPR042104">
    <property type="entry name" value="PKS_dehydratase_sf"/>
</dbReference>
<dbReference type="PANTHER" id="PTHR43775:SF21">
    <property type="entry name" value="NON-REDUCING POLYKETIDE SYNTHASE AUSA-RELATED"/>
    <property type="match status" value="1"/>
</dbReference>
<evidence type="ECO:0000256" key="7">
    <source>
        <dbReference type="PROSITE-ProRule" id="PRU01363"/>
    </source>
</evidence>
<evidence type="ECO:0000259" key="9">
    <source>
        <dbReference type="PROSITE" id="PS50075"/>
    </source>
</evidence>
<dbReference type="Pfam" id="PF08242">
    <property type="entry name" value="Methyltransf_12"/>
    <property type="match status" value="1"/>
</dbReference>
<dbReference type="InterPro" id="IPR041068">
    <property type="entry name" value="HTH_51"/>
</dbReference>
<dbReference type="SUPFAM" id="SSF53901">
    <property type="entry name" value="Thiolase-like"/>
    <property type="match status" value="1"/>
</dbReference>
<dbReference type="InterPro" id="IPR013217">
    <property type="entry name" value="Methyltransf_12"/>
</dbReference>
<evidence type="ECO:0000256" key="8">
    <source>
        <dbReference type="SAM" id="MobiDB-lite"/>
    </source>
</evidence>
<dbReference type="InterPro" id="IPR006162">
    <property type="entry name" value="Ppantetheine_attach_site"/>
</dbReference>
<keyword evidence="13" id="KW-1185">Reference proteome</keyword>
<dbReference type="SMART" id="SM00826">
    <property type="entry name" value="PKS_DH"/>
    <property type="match status" value="1"/>
</dbReference>
<dbReference type="InterPro" id="IPR049551">
    <property type="entry name" value="PKS_DH_C"/>
</dbReference>
<feature type="region of interest" description="Disordered" evidence="8">
    <location>
        <begin position="1317"/>
        <end position="1341"/>
    </location>
</feature>
<organism evidence="12 13">
    <name type="scientific">Madurella mycetomatis</name>
    <dbReference type="NCBI Taxonomy" id="100816"/>
    <lineage>
        <taxon>Eukaryota</taxon>
        <taxon>Fungi</taxon>
        <taxon>Dikarya</taxon>
        <taxon>Ascomycota</taxon>
        <taxon>Pezizomycotina</taxon>
        <taxon>Sordariomycetes</taxon>
        <taxon>Sordariomycetidae</taxon>
        <taxon>Sordariales</taxon>
        <taxon>Sordariales incertae sedis</taxon>
        <taxon>Madurella</taxon>
    </lineage>
</organism>
<evidence type="ECO:0000259" key="10">
    <source>
        <dbReference type="PROSITE" id="PS52004"/>
    </source>
</evidence>
<evidence type="ECO:0000256" key="2">
    <source>
        <dbReference type="ARBA" id="ARBA00022450"/>
    </source>
</evidence>
<dbReference type="GO" id="GO:0032259">
    <property type="term" value="P:methylation"/>
    <property type="evidence" value="ECO:0007669"/>
    <property type="project" value="UniProtKB-KW"/>
</dbReference>
<dbReference type="InterPro" id="IPR016035">
    <property type="entry name" value="Acyl_Trfase/lysoPLipase"/>
</dbReference>
<protein>
    <submittedName>
        <fullName evidence="12">Conidial yellow pigment biosynthesis polyketide synthase</fullName>
    </submittedName>
</protein>
<dbReference type="GO" id="GO:0004312">
    <property type="term" value="F:fatty acid synthase activity"/>
    <property type="evidence" value="ECO:0007669"/>
    <property type="project" value="TreeGrafter"/>
</dbReference>
<dbReference type="Gene3D" id="1.10.1200.10">
    <property type="entry name" value="ACP-like"/>
    <property type="match status" value="2"/>
</dbReference>
<feature type="domain" description="PKS/mFAS DH" evidence="11">
    <location>
        <begin position="1328"/>
        <end position="1648"/>
    </location>
</feature>
<evidence type="ECO:0000256" key="3">
    <source>
        <dbReference type="ARBA" id="ARBA00022553"/>
    </source>
</evidence>
<dbReference type="CDD" id="cd00833">
    <property type="entry name" value="PKS"/>
    <property type="match status" value="1"/>
</dbReference>
<dbReference type="InterPro" id="IPR029063">
    <property type="entry name" value="SAM-dependent_MTases_sf"/>
</dbReference>
<evidence type="ECO:0000313" key="12">
    <source>
        <dbReference type="EMBL" id="KXX79217.1"/>
    </source>
</evidence>
<dbReference type="SUPFAM" id="SSF53335">
    <property type="entry name" value="S-adenosyl-L-methionine-dependent methyltransferases"/>
    <property type="match status" value="1"/>
</dbReference>
<dbReference type="InterPro" id="IPR018201">
    <property type="entry name" value="Ketoacyl_synth_AS"/>
</dbReference>
<keyword evidence="6" id="KW-0511">Multifunctional enzyme</keyword>
<keyword evidence="4" id="KW-0489">Methyltransferase</keyword>
<dbReference type="InterPro" id="IPR049492">
    <property type="entry name" value="BD-FAE-like_dom"/>
</dbReference>
<dbReference type="Gene3D" id="3.10.129.110">
    <property type="entry name" value="Polyketide synthase dehydratase"/>
    <property type="match status" value="1"/>
</dbReference>
<dbReference type="Gene3D" id="3.40.47.10">
    <property type="match status" value="1"/>
</dbReference>
<dbReference type="Pfam" id="PF00550">
    <property type="entry name" value="PP-binding"/>
    <property type="match status" value="2"/>
</dbReference>
<dbReference type="Pfam" id="PF22621">
    <property type="entry name" value="CurL-like_PKS_C"/>
    <property type="match status" value="1"/>
</dbReference>
<dbReference type="Pfam" id="PF16073">
    <property type="entry name" value="SAT"/>
    <property type="match status" value="1"/>
</dbReference>
<dbReference type="SMART" id="SM00827">
    <property type="entry name" value="PKS_AT"/>
    <property type="match status" value="1"/>
</dbReference>
<evidence type="ECO:0000259" key="11">
    <source>
        <dbReference type="PROSITE" id="PS52019"/>
    </source>
</evidence>
<dbReference type="Pfam" id="PF14765">
    <property type="entry name" value="PS-DH"/>
    <property type="match status" value="1"/>
</dbReference>
<dbReference type="InterPro" id="IPR032088">
    <property type="entry name" value="SAT"/>
</dbReference>
<dbReference type="EMBL" id="LCTW02000094">
    <property type="protein sequence ID" value="KXX79217.1"/>
    <property type="molecule type" value="Genomic_DNA"/>
</dbReference>
<sequence length="2653" mass="286878">MLDHRYENAGARAPLSGAFFCPQSRAPDPDYLAGLHLFLSRNRHGQALLREVANLETDETWTIFAAASEGVRSLTLGPRYLGILRDWALHGVSGPLAEVRSGIVALPLLAILQVGQYLRYLEFYQLSHQEFLAQVRHDGGLQGYCGGLPAAVAIACARDEAAVIKNTATILRILVGVGAYAEAADDTRDEDGSTTLALRLKHEGQGDELTSQFPGTHVSAITEPRSISIAGPAAKLDQLYHFARDKGLQVQKMQVRGNVHNPENAGLAADLVLVCHETPSLRLPEASELQVPVRSNRTTLKLQDGSLAEEIIATILASRCEWFSLLGAIARDLRASKRASHSLVVFGLADCVPLIPFHKENLRVTKTEAHGLITRVSASRRNCGAARAPALGDDAVAVIGASCRLPGANDLEELWGLLAKGADCHRELPTNRFDLHGSFRASQGAKFAGGRRFYGNFLDDVERFDAAFFKVSPREAANIDPQQRVLLELSYEALEAAGYLRTHCREQGDNVGCFIGASFVEYLDNTNAHPPTAYTSTGTIRAFLCGRISHYYGWSGPAEVLDTACSSSLVAIHRACRAIQGGECRMALAGGANIMTGINNYLDLAKAGFLSPTGQCKPFDASADGYCRSEGAGLVVLKKLKQALADGDQILGVIPAAATNQGGLSCSITVPQPTAQQELYRTVLTRAGFGPEHVTYVEAHGTGTQAGDPIEMESIRAVLAKDSTGSVRQGTLYIGSVKGNIGHCETAAGVAGLLKVLAMLKHGRIPAQANHSLLNPKIPSLEADKLAIARSVRDWDVPFRAALISSYGAAGSNCALLCCEVGSDRGLGTTREFAVDSVAAEASFPLLMSADSEQSLRQNAGALANYLRSSTAAHSSLADVAFTLNERRQRLKYFASITARNVQVAVSQMHNMARSLDASSVFQIPPHVKPAVLVFSGQRDQAIALHRSLYDHYPIFRSYVDACDSELSKLGYSNLVPTIFQTQPVEDLAILQCGIFAVQYACARCWMDAGLRPKAVVGHSLGELTALCVSGVLSLHDAIKLVAARGRLVERKWSAEKGAMLALGCSVDEFRTISRLMLQKEQQGAADSELEIACYNGSSSLVVVGASAVITVAEDLIRTEPSLSGIRSRRLSTTHGFHSALVDPILTDLATIASSLTWNEPNIPLYTCTAEPLESITEAYDVARHARQPVFFSEAVQRIERSLGPCLWFEAGMDSPIINMVMKAAGDPGIHTFQGMKVTKQAATQMPVDAVGDVVSNLWKSGLFLSHWSFLTPVNLPESRAYKQIWLPPYQFQRSGHWLPHIDRVVEAQRALSGNADNSVSVKPLPPPPLVTRKSTSDERPGVAEFEINTRSERFQKLVGGHAVRSRPLCPASVYVECATMAALQLLNLSPEDTSLVLEQVRFLAPLGVEPQDEVTLRLEQGQGRGQTSWSFSVSMQQASLRDDGIRSTPKPSLHASGRISLLPSNDSAATTMLDTFRRLVSDAIDRVSNSPEADRLMSGRAYTLFSRVVDYDHFFRAMHCITLHEREAAATIRLPDGQPGREHSTAWKVCDAVMLDACIQVAGLLVNSSGDVLSKDEVAVMIGLDRAVVSTGTCSSDVKPRKVYAKLECGVDGLQLVGDVFVFDDEGRMTAVLCGCRFTKLLISKLETMLDLPPQVKPQVDFSPDRKLPDIVISSDVAEGSVFNATPSTLTFSGYESDDTERNCLILRGMIAEYIGLDISELPNDTMLSDLGLDSLASVELAEQISTKLSISIDASDLAVRTLNDLARRLGHNPGIRLPEIIPREPSPYLDSIKIVVGGQESSDLAGDEKLLKILSECSGVKLQDIAPQHGLADLGIDSLSLVELQEELRGSFSGCLDGLDVSCTVQDLMTRLGIDGPQINQTDANPDQDSSATTDDLAALRVDDAGQGASVIRENPIDALESSDAHFNSSAGNRGFLGYWANVAPLQDEITVAYIVDAFSALGVDLREIPCGHPVPQVPYLARKHGRLVTRLWEILQKHNLVSVNEKGHRIRGESRGLSRPLAELHATLEARYPCFRGEADLMRLTGPRLAECLVGTADPVRIMFGDATSLNVMENYYGQSPMLSTMTEQLTIFLTTLLKGLDTRTQPVRILEVGAGTGGTTRRLLEALESAGIAAKYMFTDISPGLVSKARVKFGHYPWVEFATLDLEKEIPVAFRSRFDVVIGTNCVHATTDRTATCCRLRGTLSNGGVMVLSEVTRIIDWYDIAFGLLDGWWLAEGQTAYPLQAAEWWMSTFRAAGFPCVSYSRGATPEATTQRLLVACTGAWPSPTGEHGADRLLKGHSVAYHLETIVYKEVGGVKVHADVYFPTRPSQMRMPIALMIHGGGYMTLSRRAIRPAQTRHLLANGFLPVSIDYRLCPEVDMIKGPVADVCSAYAWAKTRLPALAASLGFKVDATKVVAVGWSSGGHLAMSLGWTAREAGIEPPSAILSFYAPYDFESGELDLPRLASFQGRKMSLERILAALPSTPITEYSHSLQNDTANLGWLCPGDARSELVLSLFKDGIGLPLLIHGLTRSAAGVSGSGSRINTLLTPPARELVASISPLSRLRAGEYTVPTYIIHGTADEVVPVEAAERFVSEARARGVRCGFLAVPGGRHVHDVGVEEGSREWEEGVEGGYRFLLDVLKEVSLG</sequence>
<dbReference type="GO" id="GO:0008168">
    <property type="term" value="F:methyltransferase activity"/>
    <property type="evidence" value="ECO:0007669"/>
    <property type="project" value="UniProtKB-KW"/>
</dbReference>
<dbReference type="Pfam" id="PF00698">
    <property type="entry name" value="Acyl_transf_1"/>
    <property type="match status" value="1"/>
</dbReference>
<dbReference type="PROSITE" id="PS00012">
    <property type="entry name" value="PHOSPHOPANTETHEINE"/>
    <property type="match status" value="1"/>
</dbReference>
<dbReference type="PROSITE" id="PS00606">
    <property type="entry name" value="KS3_1"/>
    <property type="match status" value="1"/>
</dbReference>
<feature type="region of interest" description="C-terminal hotdog fold" evidence="7">
    <location>
        <begin position="1494"/>
        <end position="1648"/>
    </location>
</feature>
<dbReference type="InterPro" id="IPR009081">
    <property type="entry name" value="PP-bd_ACP"/>
</dbReference>
<evidence type="ECO:0000256" key="1">
    <source>
        <dbReference type="ARBA" id="ARBA00004721"/>
    </source>
</evidence>
<accession>A0A175W6F9</accession>
<dbReference type="Pfam" id="PF20434">
    <property type="entry name" value="BD-FAE"/>
    <property type="match status" value="1"/>
</dbReference>
<dbReference type="OrthoDB" id="329835at2759"/>
<evidence type="ECO:0000256" key="5">
    <source>
        <dbReference type="ARBA" id="ARBA00022679"/>
    </source>
</evidence>
<dbReference type="PANTHER" id="PTHR43775">
    <property type="entry name" value="FATTY ACID SYNTHASE"/>
    <property type="match status" value="1"/>
</dbReference>
<feature type="active site" description="Proton acceptor; for dehydratase activity" evidence="7">
    <location>
        <position position="1362"/>
    </location>
</feature>
<dbReference type="PROSITE" id="PS50075">
    <property type="entry name" value="CARRIER"/>
    <property type="match status" value="1"/>
</dbReference>
<dbReference type="PROSITE" id="PS52004">
    <property type="entry name" value="KS3_2"/>
    <property type="match status" value="1"/>
</dbReference>
<dbReference type="InterPro" id="IPR036736">
    <property type="entry name" value="ACP-like_sf"/>
</dbReference>
<dbReference type="SUPFAM" id="SSF53474">
    <property type="entry name" value="alpha/beta-Hydrolases"/>
    <property type="match status" value="1"/>
</dbReference>
<dbReference type="InterPro" id="IPR014030">
    <property type="entry name" value="Ketoacyl_synth_N"/>
</dbReference>
<dbReference type="InterPro" id="IPR020806">
    <property type="entry name" value="PKS_PP-bd"/>
</dbReference>
<dbReference type="InterPro" id="IPR049552">
    <property type="entry name" value="PKS_DH_N"/>
</dbReference>
<dbReference type="Pfam" id="PF21089">
    <property type="entry name" value="PKS_DH_N"/>
    <property type="match status" value="1"/>
</dbReference>
<keyword evidence="5" id="KW-0808">Transferase</keyword>
<dbReference type="PROSITE" id="PS52019">
    <property type="entry name" value="PKS_MFAS_DH"/>
    <property type="match status" value="1"/>
</dbReference>
<reference evidence="12 13" key="1">
    <citation type="journal article" date="2016" name="Genome Announc.">
        <title>Genome Sequence of Madurella mycetomatis mm55, Isolated from a Human Mycetoma Case in Sudan.</title>
        <authorList>
            <person name="Smit S."/>
            <person name="Derks M.F."/>
            <person name="Bervoets S."/>
            <person name="Fahal A."/>
            <person name="van Leeuwen W."/>
            <person name="van Belkum A."/>
            <person name="van de Sande W.W."/>
        </authorList>
    </citation>
    <scope>NUCLEOTIDE SEQUENCE [LARGE SCALE GENOMIC DNA]</scope>
    <source>
        <strain evidence="13">mm55</strain>
    </source>
</reference>
<feature type="region of interest" description="N-terminal hotdog fold" evidence="7">
    <location>
        <begin position="1328"/>
        <end position="1467"/>
    </location>
</feature>
<dbReference type="SUPFAM" id="SSF52151">
    <property type="entry name" value="FabD/lysophospholipase-like"/>
    <property type="match status" value="1"/>
</dbReference>
<feature type="domain" description="Ketosynthase family 3 (KS3)" evidence="10">
    <location>
        <begin position="393"/>
        <end position="820"/>
    </location>
</feature>